<accession>A0A6C0LD95</accession>
<evidence type="ECO:0000313" key="2">
    <source>
        <dbReference type="EMBL" id="QHU27688.1"/>
    </source>
</evidence>
<protein>
    <submittedName>
        <fullName evidence="2">Uncharacterized protein</fullName>
    </submittedName>
</protein>
<reference evidence="2" key="1">
    <citation type="journal article" date="2020" name="Nature">
        <title>Giant virus diversity and host interactions through global metagenomics.</title>
        <authorList>
            <person name="Schulz F."/>
            <person name="Roux S."/>
            <person name="Paez-Espino D."/>
            <person name="Jungbluth S."/>
            <person name="Walsh D.A."/>
            <person name="Denef V.J."/>
            <person name="McMahon K.D."/>
            <person name="Konstantinidis K.T."/>
            <person name="Eloe-Fadrosh E.A."/>
            <person name="Kyrpides N.C."/>
            <person name="Woyke T."/>
        </authorList>
    </citation>
    <scope>NUCLEOTIDE SEQUENCE</scope>
    <source>
        <strain evidence="2">GVMAG-M-3300027769-26</strain>
    </source>
</reference>
<sequence>MERGIIMLLHSVIIGLILYILMVFVFKQKEAVAENRSILISALILIYMILFGHGVPDKLNGNL</sequence>
<keyword evidence="1" id="KW-1133">Transmembrane helix</keyword>
<evidence type="ECO:0000256" key="1">
    <source>
        <dbReference type="SAM" id="Phobius"/>
    </source>
</evidence>
<keyword evidence="1" id="KW-0472">Membrane</keyword>
<proteinExistence type="predicted"/>
<name>A0A6C0LD95_9ZZZZ</name>
<dbReference type="EMBL" id="MN740460">
    <property type="protein sequence ID" value="QHU27688.1"/>
    <property type="molecule type" value="Genomic_DNA"/>
</dbReference>
<organism evidence="2">
    <name type="scientific">viral metagenome</name>
    <dbReference type="NCBI Taxonomy" id="1070528"/>
    <lineage>
        <taxon>unclassified sequences</taxon>
        <taxon>metagenomes</taxon>
        <taxon>organismal metagenomes</taxon>
    </lineage>
</organism>
<feature type="transmembrane region" description="Helical" evidence="1">
    <location>
        <begin position="6"/>
        <end position="26"/>
    </location>
</feature>
<keyword evidence="1" id="KW-0812">Transmembrane</keyword>
<feature type="transmembrane region" description="Helical" evidence="1">
    <location>
        <begin position="38"/>
        <end position="55"/>
    </location>
</feature>
<dbReference type="AlphaFoldDB" id="A0A6C0LD95"/>